<gene>
    <name evidence="12" type="ORF">CANINC_003508</name>
</gene>
<feature type="non-terminal residue" evidence="12">
    <location>
        <position position="1"/>
    </location>
</feature>
<dbReference type="AlphaFoldDB" id="A0A4T0WYQ6"/>
<evidence type="ECO:0000313" key="13">
    <source>
        <dbReference type="Proteomes" id="UP000307173"/>
    </source>
</evidence>
<evidence type="ECO:0000256" key="4">
    <source>
        <dbReference type="ARBA" id="ARBA00022737"/>
    </source>
</evidence>
<keyword evidence="9" id="KW-0539">Nucleus</keyword>
<keyword evidence="8" id="KW-0804">Transcription</keyword>
<dbReference type="OrthoDB" id="8117402at2759"/>
<dbReference type="PROSITE" id="PS00028">
    <property type="entry name" value="ZINC_FINGER_C2H2_1"/>
    <property type="match status" value="2"/>
</dbReference>
<dbReference type="FunFam" id="3.30.160.60:FF:000193">
    <property type="entry name" value="Zinc finger protein 300"/>
    <property type="match status" value="1"/>
</dbReference>
<comment type="caution">
    <text evidence="12">The sequence shown here is derived from an EMBL/GenBank/DDBJ whole genome shotgun (WGS) entry which is preliminary data.</text>
</comment>
<dbReference type="PANTHER" id="PTHR24394:SF44">
    <property type="entry name" value="ZINC FINGER PROTEIN 271-LIKE"/>
    <property type="match status" value="1"/>
</dbReference>
<evidence type="ECO:0000259" key="11">
    <source>
        <dbReference type="PROSITE" id="PS50157"/>
    </source>
</evidence>
<keyword evidence="5 10" id="KW-0863">Zinc-finger</keyword>
<sequence length="144" mass="16915">AQLICQTCGKQFNRPYNLKSHLKSHTNDKPYPCKICGKLFARQHDCKRHEDLHTGERKYQCRGTTSNPLIQWGCLKKFARTDALRRHFWTENGKNCIKPLLNDYNRDFSNDYDSAVEIAMKNAIDLVKLLNPSIRKPRERKSHK</sequence>
<dbReference type="PANTHER" id="PTHR24394">
    <property type="entry name" value="ZINC FINGER PROTEIN"/>
    <property type="match status" value="1"/>
</dbReference>
<dbReference type="GO" id="GO:0005634">
    <property type="term" value="C:nucleus"/>
    <property type="evidence" value="ECO:0007669"/>
    <property type="project" value="UniProtKB-SubCell"/>
</dbReference>
<organism evidence="12 13">
    <name type="scientific">Pichia inconspicua</name>
    <dbReference type="NCBI Taxonomy" id="52247"/>
    <lineage>
        <taxon>Eukaryota</taxon>
        <taxon>Fungi</taxon>
        <taxon>Dikarya</taxon>
        <taxon>Ascomycota</taxon>
        <taxon>Saccharomycotina</taxon>
        <taxon>Pichiomycetes</taxon>
        <taxon>Pichiales</taxon>
        <taxon>Pichiaceae</taxon>
        <taxon>Pichia</taxon>
    </lineage>
</organism>
<feature type="domain" description="C2H2-type" evidence="11">
    <location>
        <begin position="31"/>
        <end position="58"/>
    </location>
</feature>
<dbReference type="STRING" id="52247.A0A4T0WYQ6"/>
<dbReference type="GO" id="GO:0008270">
    <property type="term" value="F:zinc ion binding"/>
    <property type="evidence" value="ECO:0007669"/>
    <property type="project" value="UniProtKB-KW"/>
</dbReference>
<accession>A0A4T0WYQ6</accession>
<keyword evidence="13" id="KW-1185">Reference proteome</keyword>
<evidence type="ECO:0000256" key="5">
    <source>
        <dbReference type="ARBA" id="ARBA00022771"/>
    </source>
</evidence>
<evidence type="ECO:0000256" key="10">
    <source>
        <dbReference type="PROSITE-ProRule" id="PRU00042"/>
    </source>
</evidence>
<dbReference type="Pfam" id="PF00096">
    <property type="entry name" value="zf-C2H2"/>
    <property type="match status" value="1"/>
</dbReference>
<proteinExistence type="inferred from homology"/>
<name>A0A4T0WYQ6_9ASCO</name>
<keyword evidence="4" id="KW-0677">Repeat</keyword>
<dbReference type="SUPFAM" id="SSF57667">
    <property type="entry name" value="beta-beta-alpha zinc fingers"/>
    <property type="match status" value="1"/>
</dbReference>
<evidence type="ECO:0000256" key="1">
    <source>
        <dbReference type="ARBA" id="ARBA00004123"/>
    </source>
</evidence>
<comment type="subcellular location">
    <subcellularLocation>
        <location evidence="1">Nucleus</location>
    </subcellularLocation>
</comment>
<keyword evidence="3" id="KW-0479">Metal-binding</keyword>
<keyword evidence="6" id="KW-0862">Zinc</keyword>
<reference evidence="12 13" key="1">
    <citation type="journal article" date="2019" name="Front. Genet.">
        <title>Whole-Genome Sequencing of the Opportunistic Yeast Pathogen Candida inconspicua Uncovers Its Hybrid Origin.</title>
        <authorList>
            <person name="Mixao V."/>
            <person name="Hansen A.P."/>
            <person name="Saus E."/>
            <person name="Boekhout T."/>
            <person name="Lass-Florl C."/>
            <person name="Gabaldon T."/>
        </authorList>
    </citation>
    <scope>NUCLEOTIDE SEQUENCE [LARGE SCALE GENOMIC DNA]</scope>
    <source>
        <strain evidence="12 13">CBS 180</strain>
    </source>
</reference>
<evidence type="ECO:0000256" key="8">
    <source>
        <dbReference type="ARBA" id="ARBA00023163"/>
    </source>
</evidence>
<dbReference type="EMBL" id="SELW01000553">
    <property type="protein sequence ID" value="TID21228.1"/>
    <property type="molecule type" value="Genomic_DNA"/>
</dbReference>
<evidence type="ECO:0000256" key="3">
    <source>
        <dbReference type="ARBA" id="ARBA00022723"/>
    </source>
</evidence>
<dbReference type="InterPro" id="IPR036236">
    <property type="entry name" value="Znf_C2H2_sf"/>
</dbReference>
<protein>
    <recommendedName>
        <fullName evidence="11">C2H2-type domain-containing protein</fullName>
    </recommendedName>
</protein>
<feature type="domain" description="C2H2-type" evidence="11">
    <location>
        <begin position="3"/>
        <end position="30"/>
    </location>
</feature>
<keyword evidence="7" id="KW-0805">Transcription regulation</keyword>
<evidence type="ECO:0000256" key="7">
    <source>
        <dbReference type="ARBA" id="ARBA00023015"/>
    </source>
</evidence>
<evidence type="ECO:0000256" key="9">
    <source>
        <dbReference type="ARBA" id="ARBA00023242"/>
    </source>
</evidence>
<dbReference type="PROSITE" id="PS50157">
    <property type="entry name" value="ZINC_FINGER_C2H2_2"/>
    <property type="match status" value="2"/>
</dbReference>
<dbReference type="SMART" id="SM00355">
    <property type="entry name" value="ZnF_C2H2"/>
    <property type="match status" value="2"/>
</dbReference>
<dbReference type="GO" id="GO:0000981">
    <property type="term" value="F:DNA-binding transcription factor activity, RNA polymerase II-specific"/>
    <property type="evidence" value="ECO:0007669"/>
    <property type="project" value="TreeGrafter"/>
</dbReference>
<dbReference type="InterPro" id="IPR013087">
    <property type="entry name" value="Znf_C2H2_type"/>
</dbReference>
<evidence type="ECO:0000313" key="12">
    <source>
        <dbReference type="EMBL" id="TID21228.1"/>
    </source>
</evidence>
<evidence type="ECO:0000256" key="6">
    <source>
        <dbReference type="ARBA" id="ARBA00022833"/>
    </source>
</evidence>
<evidence type="ECO:0000256" key="2">
    <source>
        <dbReference type="ARBA" id="ARBA00006991"/>
    </source>
</evidence>
<comment type="similarity">
    <text evidence="2">Belongs to the krueppel C2H2-type zinc-finger protein family.</text>
</comment>
<dbReference type="FunFam" id="3.30.160.60:FF:000100">
    <property type="entry name" value="Zinc finger 45-like"/>
    <property type="match status" value="1"/>
</dbReference>
<dbReference type="Gene3D" id="3.30.160.60">
    <property type="entry name" value="Classic Zinc Finger"/>
    <property type="match status" value="3"/>
</dbReference>
<dbReference type="Proteomes" id="UP000307173">
    <property type="component" value="Unassembled WGS sequence"/>
</dbReference>